<dbReference type="GeneID" id="24438541"/>
<dbReference type="KEGG" id="tet:TTHERM_000346912"/>
<keyword evidence="2" id="KW-1185">Reference proteome</keyword>
<dbReference type="EMBL" id="GG662654">
    <property type="protein sequence ID" value="EWS73810.1"/>
    <property type="molecule type" value="Genomic_DNA"/>
</dbReference>
<proteinExistence type="predicted"/>
<evidence type="ECO:0000313" key="1">
    <source>
        <dbReference type="EMBL" id="EWS73810.1"/>
    </source>
</evidence>
<reference evidence="2" key="1">
    <citation type="journal article" date="2006" name="PLoS Biol.">
        <title>Macronuclear genome sequence of the ciliate Tetrahymena thermophila, a model eukaryote.</title>
        <authorList>
            <person name="Eisen J.A."/>
            <person name="Coyne R.S."/>
            <person name="Wu M."/>
            <person name="Wu D."/>
            <person name="Thiagarajan M."/>
            <person name="Wortman J.R."/>
            <person name="Badger J.H."/>
            <person name="Ren Q."/>
            <person name="Amedeo P."/>
            <person name="Jones K.M."/>
            <person name="Tallon L.J."/>
            <person name="Delcher A.L."/>
            <person name="Salzberg S.L."/>
            <person name="Silva J.C."/>
            <person name="Haas B.J."/>
            <person name="Majoros W.H."/>
            <person name="Farzad M."/>
            <person name="Carlton J.M."/>
            <person name="Smith R.K. Jr."/>
            <person name="Garg J."/>
            <person name="Pearlman R.E."/>
            <person name="Karrer K.M."/>
            <person name="Sun L."/>
            <person name="Manning G."/>
            <person name="Elde N.C."/>
            <person name="Turkewitz A.P."/>
            <person name="Asai D.J."/>
            <person name="Wilkes D.E."/>
            <person name="Wang Y."/>
            <person name="Cai H."/>
            <person name="Collins K."/>
            <person name="Stewart B.A."/>
            <person name="Lee S.R."/>
            <person name="Wilamowska K."/>
            <person name="Weinberg Z."/>
            <person name="Ruzzo W.L."/>
            <person name="Wloga D."/>
            <person name="Gaertig J."/>
            <person name="Frankel J."/>
            <person name="Tsao C.-C."/>
            <person name="Gorovsky M.A."/>
            <person name="Keeling P.J."/>
            <person name="Waller R.F."/>
            <person name="Patron N.J."/>
            <person name="Cherry J.M."/>
            <person name="Stover N.A."/>
            <person name="Krieger C.J."/>
            <person name="del Toro C."/>
            <person name="Ryder H.F."/>
            <person name="Williamson S.C."/>
            <person name="Barbeau R.A."/>
            <person name="Hamilton E.P."/>
            <person name="Orias E."/>
        </authorList>
    </citation>
    <scope>NUCLEOTIDE SEQUENCE [LARGE SCALE GENOMIC DNA]</scope>
    <source>
        <strain evidence="2">SB210</strain>
    </source>
</reference>
<organism evidence="1 2">
    <name type="scientific">Tetrahymena thermophila (strain SB210)</name>
    <dbReference type="NCBI Taxonomy" id="312017"/>
    <lineage>
        <taxon>Eukaryota</taxon>
        <taxon>Sar</taxon>
        <taxon>Alveolata</taxon>
        <taxon>Ciliophora</taxon>
        <taxon>Intramacronucleata</taxon>
        <taxon>Oligohymenophorea</taxon>
        <taxon>Hymenostomatida</taxon>
        <taxon>Tetrahymenina</taxon>
        <taxon>Tetrahymenidae</taxon>
        <taxon>Tetrahymena</taxon>
    </lineage>
</organism>
<protein>
    <submittedName>
        <fullName evidence="1">Uncharacterized protein</fullName>
    </submittedName>
</protein>
<accession>W7X3F3</accession>
<evidence type="ECO:0000313" key="2">
    <source>
        <dbReference type="Proteomes" id="UP000009168"/>
    </source>
</evidence>
<sequence length="240" mass="28807">MFFLIKLYLSKQITLNSYFALSLALLSISIQAGRLFYYLDIININNPFQLEIDNVYDLKKYMNLYSLSSNSQNRKFFQNIQTIKIFIRQEHYLDQKDLIKCLFCSFGTLEIKSQSYQRTFIINSNQFQSVKIQEPVNAKLFQEGFRYQKILPSIAQFEIPANKISDFENIIQFFYQSNIFIKIINLDITFFIDKKNTKIKNYNQYVKVIQRTIIQFMIFTKHMSLEQIFNPKIIFYDIFE</sequence>
<gene>
    <name evidence="1" type="ORF">TTHERM_000346912</name>
</gene>
<dbReference type="Proteomes" id="UP000009168">
    <property type="component" value="Unassembled WGS sequence"/>
</dbReference>
<dbReference type="InParanoid" id="W7X3F3"/>
<dbReference type="RefSeq" id="XP_012653690.1">
    <property type="nucleotide sequence ID" value="XM_012798236.1"/>
</dbReference>
<name>W7X3F3_TETTS</name>
<dbReference type="AlphaFoldDB" id="W7X3F3"/>